<protein>
    <recommendedName>
        <fullName evidence="3">Sulfotransferase domain-containing protein</fullName>
    </recommendedName>
</protein>
<accession>A0A9J6GVY2</accession>
<dbReference type="OMA" id="THWVVEI"/>
<dbReference type="InterPro" id="IPR000863">
    <property type="entry name" value="Sulfotransferase_dom"/>
</dbReference>
<sequence length="358" mass="41808">MVDSNTSSKGPLEESTDSCREISQHQRKLRFYFSAMHNFCFEEQYYQKVYWDIDGIPLCRAVKETNVRSVLSYNPADDDVFIVTYPKCGTMWMQHIVYGIITHGSKNLPTLDERRKTMPFLEWVGADVVSATARPRIIKSHLPLQLLPFSAKAKYIYVARNPYDVCVSNYYHKKVVPFYFFENGTFDEFVDMFVHGKVTYGDYFDHLLSWYKHRDDDNVMFVTYEELKRDTRGWILKIADFLGIEEYGRPLKEDPVALEKVLELSSFEQSKSLYTRDDTSTDNTVMTDVCHDEASTSIGMGKHEDILKKVKQNHTRKGIVGDWKNHFSTEQVTRMREYITLKTCGSDVMNLWKDVNIP</sequence>
<dbReference type="EMBL" id="JABSTR010000010">
    <property type="protein sequence ID" value="KAH9379658.1"/>
    <property type="molecule type" value="Genomic_DNA"/>
</dbReference>
<evidence type="ECO:0000256" key="2">
    <source>
        <dbReference type="ARBA" id="ARBA00022679"/>
    </source>
</evidence>
<evidence type="ECO:0000256" key="1">
    <source>
        <dbReference type="ARBA" id="ARBA00005771"/>
    </source>
</evidence>
<comment type="similarity">
    <text evidence="1">Belongs to the sulfotransferase 1 family.</text>
</comment>
<gene>
    <name evidence="4" type="ORF">HPB48_021784</name>
</gene>
<keyword evidence="2" id="KW-0808">Transferase</keyword>
<evidence type="ECO:0000259" key="3">
    <source>
        <dbReference type="Pfam" id="PF00685"/>
    </source>
</evidence>
<dbReference type="Gene3D" id="3.40.50.300">
    <property type="entry name" value="P-loop containing nucleotide triphosphate hydrolases"/>
    <property type="match status" value="1"/>
</dbReference>
<dbReference type="InterPro" id="IPR027417">
    <property type="entry name" value="P-loop_NTPase"/>
</dbReference>
<feature type="domain" description="Sulfotransferase" evidence="3">
    <location>
        <begin position="77"/>
        <end position="340"/>
    </location>
</feature>
<keyword evidence="5" id="KW-1185">Reference proteome</keyword>
<dbReference type="AlphaFoldDB" id="A0A9J6GVY2"/>
<dbReference type="Proteomes" id="UP000821853">
    <property type="component" value="Chromosome 8"/>
</dbReference>
<dbReference type="Pfam" id="PF00685">
    <property type="entry name" value="Sulfotransfer_1"/>
    <property type="match status" value="1"/>
</dbReference>
<name>A0A9J6GVY2_HAELO</name>
<dbReference type="VEuPathDB" id="VectorBase:HLOH_052780"/>
<reference evidence="4 5" key="1">
    <citation type="journal article" date="2020" name="Cell">
        <title>Large-Scale Comparative Analyses of Tick Genomes Elucidate Their Genetic Diversity and Vector Capacities.</title>
        <authorList>
            <consortium name="Tick Genome and Microbiome Consortium (TIGMIC)"/>
            <person name="Jia N."/>
            <person name="Wang J."/>
            <person name="Shi W."/>
            <person name="Du L."/>
            <person name="Sun Y."/>
            <person name="Zhan W."/>
            <person name="Jiang J.F."/>
            <person name="Wang Q."/>
            <person name="Zhang B."/>
            <person name="Ji P."/>
            <person name="Bell-Sakyi L."/>
            <person name="Cui X.M."/>
            <person name="Yuan T.T."/>
            <person name="Jiang B.G."/>
            <person name="Yang W.F."/>
            <person name="Lam T.T."/>
            <person name="Chang Q.C."/>
            <person name="Ding S.J."/>
            <person name="Wang X.J."/>
            <person name="Zhu J.G."/>
            <person name="Ruan X.D."/>
            <person name="Zhao L."/>
            <person name="Wei J.T."/>
            <person name="Ye R.Z."/>
            <person name="Que T.C."/>
            <person name="Du C.H."/>
            <person name="Zhou Y.H."/>
            <person name="Cheng J.X."/>
            <person name="Dai P.F."/>
            <person name="Guo W.B."/>
            <person name="Han X.H."/>
            <person name="Huang E.J."/>
            <person name="Li L.F."/>
            <person name="Wei W."/>
            <person name="Gao Y.C."/>
            <person name="Liu J.Z."/>
            <person name="Shao H.Z."/>
            <person name="Wang X."/>
            <person name="Wang C.C."/>
            <person name="Yang T.C."/>
            <person name="Huo Q.B."/>
            <person name="Li W."/>
            <person name="Chen H.Y."/>
            <person name="Chen S.E."/>
            <person name="Zhou L.G."/>
            <person name="Ni X.B."/>
            <person name="Tian J.H."/>
            <person name="Sheng Y."/>
            <person name="Liu T."/>
            <person name="Pan Y.S."/>
            <person name="Xia L.Y."/>
            <person name="Li J."/>
            <person name="Zhao F."/>
            <person name="Cao W.C."/>
        </authorList>
    </citation>
    <scope>NUCLEOTIDE SEQUENCE [LARGE SCALE GENOMIC DNA]</scope>
    <source>
        <strain evidence="4">HaeL-2018</strain>
    </source>
</reference>
<dbReference type="GO" id="GO:0008146">
    <property type="term" value="F:sulfotransferase activity"/>
    <property type="evidence" value="ECO:0007669"/>
    <property type="project" value="InterPro"/>
</dbReference>
<comment type="caution">
    <text evidence="4">The sequence shown here is derived from an EMBL/GenBank/DDBJ whole genome shotgun (WGS) entry which is preliminary data.</text>
</comment>
<proteinExistence type="inferred from homology"/>
<dbReference type="PANTHER" id="PTHR11783">
    <property type="entry name" value="SULFOTRANSFERASE SULT"/>
    <property type="match status" value="1"/>
</dbReference>
<organism evidence="4 5">
    <name type="scientific">Haemaphysalis longicornis</name>
    <name type="common">Bush tick</name>
    <dbReference type="NCBI Taxonomy" id="44386"/>
    <lineage>
        <taxon>Eukaryota</taxon>
        <taxon>Metazoa</taxon>
        <taxon>Ecdysozoa</taxon>
        <taxon>Arthropoda</taxon>
        <taxon>Chelicerata</taxon>
        <taxon>Arachnida</taxon>
        <taxon>Acari</taxon>
        <taxon>Parasitiformes</taxon>
        <taxon>Ixodida</taxon>
        <taxon>Ixodoidea</taxon>
        <taxon>Ixodidae</taxon>
        <taxon>Haemaphysalinae</taxon>
        <taxon>Haemaphysalis</taxon>
    </lineage>
</organism>
<evidence type="ECO:0000313" key="5">
    <source>
        <dbReference type="Proteomes" id="UP000821853"/>
    </source>
</evidence>
<dbReference type="SUPFAM" id="SSF52540">
    <property type="entry name" value="P-loop containing nucleoside triphosphate hydrolases"/>
    <property type="match status" value="1"/>
</dbReference>
<dbReference type="OrthoDB" id="6422640at2759"/>
<evidence type="ECO:0000313" key="4">
    <source>
        <dbReference type="EMBL" id="KAH9379658.1"/>
    </source>
</evidence>